<feature type="region of interest" description="Disordered" evidence="1">
    <location>
        <begin position="174"/>
        <end position="204"/>
    </location>
</feature>
<keyword evidence="4" id="KW-1185">Reference proteome</keyword>
<evidence type="ECO:0000313" key="3">
    <source>
        <dbReference type="EMBL" id="SFU69335.1"/>
    </source>
</evidence>
<dbReference type="STRING" id="392015.SAMN05421543_10671"/>
<name>A0A1I7I8P0_9BACL</name>
<feature type="compositionally biased region" description="Gly residues" evidence="1">
    <location>
        <begin position="184"/>
        <end position="204"/>
    </location>
</feature>
<dbReference type="AlphaFoldDB" id="A0A1I7I8P0"/>
<feature type="domain" description="Spore germination GerD central core" evidence="2">
    <location>
        <begin position="61"/>
        <end position="172"/>
    </location>
</feature>
<evidence type="ECO:0000313" key="4">
    <source>
        <dbReference type="Proteomes" id="UP000183508"/>
    </source>
</evidence>
<dbReference type="InterPro" id="IPR041262">
    <property type="entry name" value="GerD_central"/>
</dbReference>
<dbReference type="eggNOG" id="ENOG50304MB">
    <property type="taxonomic scope" value="Bacteria"/>
</dbReference>
<dbReference type="NCBIfam" id="NF040801">
    <property type="entry name" value="spore_GerD"/>
    <property type="match status" value="1"/>
</dbReference>
<proteinExistence type="predicted"/>
<dbReference type="EMBL" id="FPBV01000006">
    <property type="protein sequence ID" value="SFU69335.1"/>
    <property type="molecule type" value="Genomic_DNA"/>
</dbReference>
<evidence type="ECO:0000256" key="1">
    <source>
        <dbReference type="SAM" id="MobiDB-lite"/>
    </source>
</evidence>
<reference evidence="4" key="1">
    <citation type="submission" date="2016-10" db="EMBL/GenBank/DDBJ databases">
        <authorList>
            <person name="Varghese N."/>
        </authorList>
    </citation>
    <scope>NUCLEOTIDE SEQUENCE [LARGE SCALE GENOMIC DNA]</scope>
    <source>
        <strain evidence="4">DSM 17980</strain>
    </source>
</reference>
<dbReference type="Proteomes" id="UP000183508">
    <property type="component" value="Unassembled WGS sequence"/>
</dbReference>
<evidence type="ECO:0000259" key="2">
    <source>
        <dbReference type="Pfam" id="PF17898"/>
    </source>
</evidence>
<dbReference type="Pfam" id="PF17898">
    <property type="entry name" value="GerD"/>
    <property type="match status" value="1"/>
</dbReference>
<organism evidence="3 4">
    <name type="scientific">Alicyclobacillus macrosporangiidus</name>
    <dbReference type="NCBI Taxonomy" id="392015"/>
    <lineage>
        <taxon>Bacteria</taxon>
        <taxon>Bacillati</taxon>
        <taxon>Bacillota</taxon>
        <taxon>Bacilli</taxon>
        <taxon>Bacillales</taxon>
        <taxon>Alicyclobacillaceae</taxon>
        <taxon>Alicyclobacillus</taxon>
    </lineage>
</organism>
<sequence length="204" mass="21812">MAIALLLAAGCGGGMGADVSAAGQQDYGTTKQMVVDILHSAEGRGAIAEALRDPSTKQKLALSEMDVAQALEKQLQSQKNQSFLAQQVKDPQFAATLAKSIQPELMQMQKQLLKDPQYQKDMLVLLKSPEFSQHLQGLMQTPEFRGQIMKVMTDALQTPSFRTQFEDALKRAVADSIQQMSGKSGQGQNQGGTGGSQGGGQGGR</sequence>
<accession>A0A1I7I8P0</accession>
<gene>
    <name evidence="3" type="ORF">SAMN05421543_10671</name>
</gene>
<protein>
    <submittedName>
        <fullName evidence="3">Spore germination protein D</fullName>
    </submittedName>
</protein>